<comment type="miscellaneous">
    <text evidence="8">The reaction proceeds by a bi uni uni bi ping pong mechanism.</text>
</comment>
<evidence type="ECO:0000256" key="2">
    <source>
        <dbReference type="ARBA" id="ARBA00009256"/>
    </source>
</evidence>
<proteinExistence type="inferred from homology"/>
<dbReference type="InterPro" id="IPR042176">
    <property type="entry name" value="Pantoate_ligase_C"/>
</dbReference>
<feature type="binding site" evidence="8">
    <location>
        <begin position="175"/>
        <end position="178"/>
    </location>
    <ligand>
        <name>ATP</name>
        <dbReference type="ChEBI" id="CHEBI:30616"/>
    </ligand>
</feature>
<evidence type="ECO:0000313" key="9">
    <source>
        <dbReference type="EMBL" id="MBE1525051.1"/>
    </source>
</evidence>
<organism evidence="9 10">
    <name type="scientific">Nesterenkonia lutea</name>
    <dbReference type="NCBI Taxonomy" id="272919"/>
    <lineage>
        <taxon>Bacteria</taxon>
        <taxon>Bacillati</taxon>
        <taxon>Actinomycetota</taxon>
        <taxon>Actinomycetes</taxon>
        <taxon>Micrococcales</taxon>
        <taxon>Micrococcaceae</taxon>
        <taxon>Nesterenkonia</taxon>
    </lineage>
</organism>
<feature type="binding site" evidence="8">
    <location>
        <position position="81"/>
    </location>
    <ligand>
        <name>beta-alanine</name>
        <dbReference type="ChEBI" id="CHEBI:57966"/>
    </ligand>
</feature>
<feature type="binding site" evidence="8">
    <location>
        <begin position="50"/>
        <end position="57"/>
    </location>
    <ligand>
        <name>ATP</name>
        <dbReference type="ChEBI" id="CHEBI:30616"/>
    </ligand>
</feature>
<comment type="subunit">
    <text evidence="8">Homodimer.</text>
</comment>
<evidence type="ECO:0000256" key="6">
    <source>
        <dbReference type="ARBA" id="ARBA00022840"/>
    </source>
</evidence>
<keyword evidence="3 8" id="KW-0436">Ligase</keyword>
<dbReference type="InterPro" id="IPR014729">
    <property type="entry name" value="Rossmann-like_a/b/a_fold"/>
</dbReference>
<feature type="binding site" evidence="8">
    <location>
        <position position="81"/>
    </location>
    <ligand>
        <name>(R)-pantoate</name>
        <dbReference type="ChEBI" id="CHEBI:15980"/>
    </ligand>
</feature>
<reference evidence="9 10" key="1">
    <citation type="submission" date="2020-10" db="EMBL/GenBank/DDBJ databases">
        <title>Sequencing the genomes of 1000 actinobacteria strains.</title>
        <authorList>
            <person name="Klenk H.-P."/>
        </authorList>
    </citation>
    <scope>NUCLEOTIDE SEQUENCE [LARGE SCALE GENOMIC DNA]</scope>
    <source>
        <strain evidence="9 10">DSM 15666</strain>
    </source>
</reference>
<evidence type="ECO:0000256" key="4">
    <source>
        <dbReference type="ARBA" id="ARBA00022655"/>
    </source>
</evidence>
<evidence type="ECO:0000256" key="5">
    <source>
        <dbReference type="ARBA" id="ARBA00022741"/>
    </source>
</evidence>
<accession>A0ABR9JGI2</accession>
<comment type="catalytic activity">
    <reaction evidence="7 8">
        <text>(R)-pantoate + beta-alanine + ATP = (R)-pantothenate + AMP + diphosphate + H(+)</text>
        <dbReference type="Rhea" id="RHEA:10912"/>
        <dbReference type="ChEBI" id="CHEBI:15378"/>
        <dbReference type="ChEBI" id="CHEBI:15980"/>
        <dbReference type="ChEBI" id="CHEBI:29032"/>
        <dbReference type="ChEBI" id="CHEBI:30616"/>
        <dbReference type="ChEBI" id="CHEBI:33019"/>
        <dbReference type="ChEBI" id="CHEBI:57966"/>
        <dbReference type="ChEBI" id="CHEBI:456215"/>
        <dbReference type="EC" id="6.3.2.1"/>
    </reaction>
</comment>
<keyword evidence="10" id="KW-1185">Reference proteome</keyword>
<evidence type="ECO:0000256" key="3">
    <source>
        <dbReference type="ARBA" id="ARBA00022598"/>
    </source>
</evidence>
<keyword evidence="8" id="KW-0963">Cytoplasm</keyword>
<dbReference type="EMBL" id="JADBED010000001">
    <property type="protein sequence ID" value="MBE1525051.1"/>
    <property type="molecule type" value="Genomic_DNA"/>
</dbReference>
<dbReference type="RefSeq" id="WP_192595969.1">
    <property type="nucleotide sequence ID" value="NZ_BAAALJ010000013.1"/>
</dbReference>
<dbReference type="SUPFAM" id="SSF52374">
    <property type="entry name" value="Nucleotidylyl transferase"/>
    <property type="match status" value="1"/>
</dbReference>
<feature type="binding site" evidence="8">
    <location>
        <position position="181"/>
    </location>
    <ligand>
        <name>(R)-pantoate</name>
        <dbReference type="ChEBI" id="CHEBI:15980"/>
    </ligand>
</feature>
<feature type="binding site" evidence="8">
    <location>
        <begin position="212"/>
        <end position="215"/>
    </location>
    <ligand>
        <name>ATP</name>
        <dbReference type="ChEBI" id="CHEBI:30616"/>
    </ligand>
</feature>
<dbReference type="Gene3D" id="3.30.1300.10">
    <property type="entry name" value="Pantoate-beta-alanine ligase, C-terminal domain"/>
    <property type="match status" value="1"/>
</dbReference>
<evidence type="ECO:0000313" key="10">
    <source>
        <dbReference type="Proteomes" id="UP000643525"/>
    </source>
</evidence>
<keyword evidence="6 8" id="KW-0067">ATP-binding</keyword>
<comment type="pathway">
    <text evidence="1 8">Cofactor biosynthesis; (R)-pantothenate biosynthesis; (R)-pantothenate from (R)-pantoate and beta-alanine: step 1/1.</text>
</comment>
<evidence type="ECO:0000256" key="1">
    <source>
        <dbReference type="ARBA" id="ARBA00004990"/>
    </source>
</evidence>
<sequence length="329" mass="34704">MTQPIVLTTAAAFRAALADAVADHLRTHGAHRTHGPSGDRAPVIGLVPTMGALHPGHAALIDAARRHSDIVVASIFVNPLQFDDDADYLHYPRTPERDVALLAEHGADLIFAPEIEEMYPGYPESPRVSVSAGELGRRWEGAARPGHFDGVVTVVAKLLNIMAAPAPAALHAWFGAKDAEQVAIITRMVADLNLPVTIRTVPIVRDANGLALSSRNRRLQEQDYAAALALPAALSDLVEEAASGRPLSLADQVAELTSAEGLELDYLVVLDPASLQEIAPGGPLQDEQGVLRGEALALIAARVGPVRLIDNAVLRPASTAEMSSAAPPE</sequence>
<dbReference type="EC" id="6.3.2.1" evidence="8"/>
<dbReference type="Gene3D" id="3.40.50.620">
    <property type="entry name" value="HUPs"/>
    <property type="match status" value="1"/>
</dbReference>
<gene>
    <name evidence="8" type="primary">panC</name>
    <name evidence="9" type="ORF">H4W27_002169</name>
</gene>
<comment type="subcellular location">
    <subcellularLocation>
        <location evidence="8">Cytoplasm</location>
    </subcellularLocation>
</comment>
<feature type="binding site" evidence="8">
    <location>
        <position position="204"/>
    </location>
    <ligand>
        <name>ATP</name>
        <dbReference type="ChEBI" id="CHEBI:30616"/>
    </ligand>
</feature>
<keyword evidence="5 8" id="KW-0547">Nucleotide-binding</keyword>
<comment type="function">
    <text evidence="8">Catalyzes the condensation of pantoate with beta-alanine in an ATP-dependent reaction via a pantoyl-adenylate intermediate.</text>
</comment>
<evidence type="ECO:0000256" key="7">
    <source>
        <dbReference type="ARBA" id="ARBA00048258"/>
    </source>
</evidence>
<dbReference type="Pfam" id="PF02569">
    <property type="entry name" value="Pantoate_ligase"/>
    <property type="match status" value="1"/>
</dbReference>
<dbReference type="InterPro" id="IPR003721">
    <property type="entry name" value="Pantoate_ligase"/>
</dbReference>
<feature type="active site" description="Proton donor" evidence="8">
    <location>
        <position position="57"/>
    </location>
</feature>
<dbReference type="PANTHER" id="PTHR21299">
    <property type="entry name" value="CYTIDYLATE KINASE/PANTOATE-BETA-ALANINE LIGASE"/>
    <property type="match status" value="1"/>
</dbReference>
<keyword evidence="4 8" id="KW-0566">Pantothenate biosynthesis</keyword>
<protein>
    <recommendedName>
        <fullName evidence="8">Pantothenate synthetase</fullName>
        <shortName evidence="8">PS</shortName>
        <ecNumber evidence="8">6.3.2.1</ecNumber>
    </recommendedName>
    <alternativeName>
        <fullName evidence="8">Pantoate--beta-alanine ligase</fullName>
    </alternativeName>
    <alternativeName>
        <fullName evidence="8">Pantoate-activating enzyme</fullName>
    </alternativeName>
</protein>
<dbReference type="GO" id="GO:0004592">
    <property type="term" value="F:pantoate-beta-alanine ligase activity"/>
    <property type="evidence" value="ECO:0007669"/>
    <property type="project" value="UniProtKB-EC"/>
</dbReference>
<evidence type="ECO:0000256" key="8">
    <source>
        <dbReference type="HAMAP-Rule" id="MF_00158"/>
    </source>
</evidence>
<dbReference type="HAMAP" id="MF_00158">
    <property type="entry name" value="PanC"/>
    <property type="match status" value="1"/>
</dbReference>
<dbReference type="Proteomes" id="UP000643525">
    <property type="component" value="Unassembled WGS sequence"/>
</dbReference>
<comment type="caution">
    <text evidence="9">The sequence shown here is derived from an EMBL/GenBank/DDBJ whole genome shotgun (WGS) entry which is preliminary data.</text>
</comment>
<comment type="similarity">
    <text evidence="2 8">Belongs to the pantothenate synthetase family.</text>
</comment>
<dbReference type="PANTHER" id="PTHR21299:SF1">
    <property type="entry name" value="PANTOATE--BETA-ALANINE LIGASE"/>
    <property type="match status" value="1"/>
</dbReference>
<name>A0ABR9JGI2_9MICC</name>
<dbReference type="NCBIfam" id="TIGR00018">
    <property type="entry name" value="panC"/>
    <property type="match status" value="1"/>
</dbReference>